<dbReference type="InterPro" id="IPR014794">
    <property type="entry name" value="DUF1779"/>
</dbReference>
<protein>
    <recommendedName>
        <fullName evidence="3">TATA-box binding</fullName>
    </recommendedName>
</protein>
<organism evidence="1 2">
    <name type="scientific">Virgibacillus natechei</name>
    <dbReference type="NCBI Taxonomy" id="1216297"/>
    <lineage>
        <taxon>Bacteria</taxon>
        <taxon>Bacillati</taxon>
        <taxon>Bacillota</taxon>
        <taxon>Bacilli</taxon>
        <taxon>Bacillales</taxon>
        <taxon>Bacillaceae</taxon>
        <taxon>Virgibacillus</taxon>
    </lineage>
</organism>
<dbReference type="Gene3D" id="3.30.2030.10">
    <property type="entry name" value="YwmB-like"/>
    <property type="match status" value="1"/>
</dbReference>
<dbReference type="InterPro" id="IPR036209">
    <property type="entry name" value="YwmB-like_sf"/>
</dbReference>
<evidence type="ECO:0008006" key="3">
    <source>
        <dbReference type="Google" id="ProtNLM"/>
    </source>
</evidence>
<evidence type="ECO:0000313" key="1">
    <source>
        <dbReference type="EMBL" id="MBP1969882.1"/>
    </source>
</evidence>
<dbReference type="Proteomes" id="UP001519345">
    <property type="component" value="Unassembled WGS sequence"/>
</dbReference>
<comment type="caution">
    <text evidence="1">The sequence shown here is derived from an EMBL/GenBank/DDBJ whole genome shotgun (WGS) entry which is preliminary data.</text>
</comment>
<accession>A0ABS4IG26</accession>
<dbReference type="EMBL" id="JAGGKX010000008">
    <property type="protein sequence ID" value="MBP1969882.1"/>
    <property type="molecule type" value="Genomic_DNA"/>
</dbReference>
<gene>
    <name evidence="1" type="ORF">J2Z83_001990</name>
</gene>
<dbReference type="SUPFAM" id="SSF143842">
    <property type="entry name" value="YwmB-like"/>
    <property type="match status" value="1"/>
</dbReference>
<dbReference type="Pfam" id="PF08680">
    <property type="entry name" value="DUF1779"/>
    <property type="match status" value="1"/>
</dbReference>
<dbReference type="RefSeq" id="WP_209463046.1">
    <property type="nucleotide sequence ID" value="NZ_CP110224.1"/>
</dbReference>
<dbReference type="Gene3D" id="3.30.360.40">
    <property type="entry name" value="YwmB-like"/>
    <property type="match status" value="1"/>
</dbReference>
<keyword evidence="2" id="KW-1185">Reference proteome</keyword>
<sequence>MRKMALIGLLLILFITTDTEVGAIQSDELINLASAVTDSGLTIDEWEVTLKETMDRDQLEKIMEELKNSHIVTVTETENSINYLFESTPKREGISESYNVIIPHDDMYHAELIAVVKGTNWNPSVKENYHVLVNSMKEKYFTDLAELFACLTTKNGDILESDNFLNDLAERLSLKYMETQIDTINNSMHEKIIYGYTPLWSQKIMIEDIPMNVQIAVVENENGNHTYTIGTPMLINEY</sequence>
<reference evidence="1 2" key="1">
    <citation type="submission" date="2021-03" db="EMBL/GenBank/DDBJ databases">
        <title>Genomic Encyclopedia of Type Strains, Phase IV (KMG-IV): sequencing the most valuable type-strain genomes for metagenomic binning, comparative biology and taxonomic classification.</title>
        <authorList>
            <person name="Goeker M."/>
        </authorList>
    </citation>
    <scope>NUCLEOTIDE SEQUENCE [LARGE SCALE GENOMIC DNA]</scope>
    <source>
        <strain evidence="1 2">DSM 25609</strain>
    </source>
</reference>
<evidence type="ECO:0000313" key="2">
    <source>
        <dbReference type="Proteomes" id="UP001519345"/>
    </source>
</evidence>
<proteinExistence type="predicted"/>
<name>A0ABS4IG26_9BACI</name>